<feature type="region of interest" description="Disordered" evidence="1">
    <location>
        <begin position="47"/>
        <end position="98"/>
    </location>
</feature>
<proteinExistence type="predicted"/>
<dbReference type="EMBL" id="CP136897">
    <property type="protein sequence ID" value="WOL17264.1"/>
    <property type="molecule type" value="Genomic_DNA"/>
</dbReference>
<organism evidence="2 3">
    <name type="scientific">Canna indica</name>
    <name type="common">Indian-shot</name>
    <dbReference type="NCBI Taxonomy" id="4628"/>
    <lineage>
        <taxon>Eukaryota</taxon>
        <taxon>Viridiplantae</taxon>
        <taxon>Streptophyta</taxon>
        <taxon>Embryophyta</taxon>
        <taxon>Tracheophyta</taxon>
        <taxon>Spermatophyta</taxon>
        <taxon>Magnoliopsida</taxon>
        <taxon>Liliopsida</taxon>
        <taxon>Zingiberales</taxon>
        <taxon>Cannaceae</taxon>
        <taxon>Canna</taxon>
    </lineage>
</organism>
<dbReference type="Proteomes" id="UP001327560">
    <property type="component" value="Chromosome 8"/>
</dbReference>
<name>A0AAQ3QN07_9LILI</name>
<gene>
    <name evidence="2" type="ORF">Cni_G26053</name>
</gene>
<accession>A0AAQ3QN07</accession>
<protein>
    <submittedName>
        <fullName evidence="2">Uncharacterized protein</fullName>
    </submittedName>
</protein>
<sequence>MTVAKNLLRFQCFSHRHPLPSSNRASGARMGWWLVALYQEIASSIHIQPEPNSPRPASEDLHEGSHNSNDGSWDESNSWASNMDRQKPADSLPSIEWNTKVATKEIESFP</sequence>
<evidence type="ECO:0000313" key="3">
    <source>
        <dbReference type="Proteomes" id="UP001327560"/>
    </source>
</evidence>
<feature type="compositionally biased region" description="Polar residues" evidence="1">
    <location>
        <begin position="66"/>
        <end position="83"/>
    </location>
</feature>
<keyword evidence="3" id="KW-1185">Reference proteome</keyword>
<evidence type="ECO:0000256" key="1">
    <source>
        <dbReference type="SAM" id="MobiDB-lite"/>
    </source>
</evidence>
<dbReference type="AlphaFoldDB" id="A0AAQ3QN07"/>
<evidence type="ECO:0000313" key="2">
    <source>
        <dbReference type="EMBL" id="WOL17264.1"/>
    </source>
</evidence>
<reference evidence="2 3" key="1">
    <citation type="submission" date="2023-10" db="EMBL/GenBank/DDBJ databases">
        <title>Chromosome-scale genome assembly provides insights into flower coloration mechanisms of Canna indica.</title>
        <authorList>
            <person name="Li C."/>
        </authorList>
    </citation>
    <scope>NUCLEOTIDE SEQUENCE [LARGE SCALE GENOMIC DNA]</scope>
    <source>
        <tissue evidence="2">Flower</tissue>
    </source>
</reference>